<evidence type="ECO:0000313" key="2">
    <source>
        <dbReference type="EMBL" id="PVA07434.1"/>
    </source>
</evidence>
<keyword evidence="3" id="KW-1185">Reference proteome</keyword>
<reference evidence="2 3" key="1">
    <citation type="submission" date="2018-04" db="EMBL/GenBank/DDBJ databases">
        <title>Pelagivirga bohaiensis gen. nov., sp. nov., a bacterium isolated from the Bohai Sea.</title>
        <authorList>
            <person name="Ji X."/>
        </authorList>
    </citation>
    <scope>NUCLEOTIDE SEQUENCE [LARGE SCALE GENOMIC DNA]</scope>
    <source>
        <strain evidence="2 3">BH-SD16</strain>
    </source>
</reference>
<dbReference type="OrthoDB" id="119951at2"/>
<comment type="caution">
    <text evidence="2">The sequence shown here is derived from an EMBL/GenBank/DDBJ whole genome shotgun (WGS) entry which is preliminary data.</text>
</comment>
<dbReference type="InterPro" id="IPR050789">
    <property type="entry name" value="Diverse_Enzym_Activities"/>
</dbReference>
<dbReference type="AlphaFoldDB" id="A0A2T7FZ33"/>
<dbReference type="EMBL" id="QCYG01000003">
    <property type="protein sequence ID" value="PVA07434.1"/>
    <property type="molecule type" value="Genomic_DNA"/>
</dbReference>
<organism evidence="2 3">
    <name type="scientific">Thalassorhabdomicrobium marinisediminis</name>
    <dbReference type="NCBI Taxonomy" id="2170577"/>
    <lineage>
        <taxon>Bacteria</taxon>
        <taxon>Pseudomonadati</taxon>
        <taxon>Pseudomonadota</taxon>
        <taxon>Alphaproteobacteria</taxon>
        <taxon>Rhodobacterales</taxon>
        <taxon>Paracoccaceae</taxon>
        <taxon>Thalassorhabdomicrobium</taxon>
    </lineage>
</organism>
<dbReference type="Proteomes" id="UP000244817">
    <property type="component" value="Unassembled WGS sequence"/>
</dbReference>
<proteinExistence type="predicted"/>
<dbReference type="Gene3D" id="3.40.710.10">
    <property type="entry name" value="DD-peptidase/beta-lactamase superfamily"/>
    <property type="match status" value="1"/>
</dbReference>
<name>A0A2T7FZ33_9RHOB</name>
<dbReference type="InterPro" id="IPR012338">
    <property type="entry name" value="Beta-lactam/transpept-like"/>
</dbReference>
<dbReference type="InterPro" id="IPR001466">
    <property type="entry name" value="Beta-lactam-related"/>
</dbReference>
<accession>A0A2T7FZ33</accession>
<dbReference type="PANTHER" id="PTHR43283">
    <property type="entry name" value="BETA-LACTAMASE-RELATED"/>
    <property type="match status" value="1"/>
</dbReference>
<evidence type="ECO:0000313" key="3">
    <source>
        <dbReference type="Proteomes" id="UP000244817"/>
    </source>
</evidence>
<feature type="domain" description="Beta-lactamase-related" evidence="1">
    <location>
        <begin position="21"/>
        <end position="323"/>
    </location>
</feature>
<protein>
    <submittedName>
        <fullName evidence="2">Penicillin-binding protein</fullName>
    </submittedName>
</protein>
<dbReference type="RefSeq" id="WP_108640261.1">
    <property type="nucleotide sequence ID" value="NZ_QCYG01000003.1"/>
</dbReference>
<dbReference type="Pfam" id="PF00144">
    <property type="entry name" value="Beta-lactamase"/>
    <property type="match status" value="1"/>
</dbReference>
<dbReference type="SUPFAM" id="SSF56601">
    <property type="entry name" value="beta-lactamase/transpeptidase-like"/>
    <property type="match status" value="1"/>
</dbReference>
<sequence>MAGLNWQSAAACAKQLMSGAEDGPGGALVGFDQNSVQITHAFGQADLATTTPFTADTISRYASVTKHIFCAFVLSHPEVIGLGDTLGQHLPQLQPEIARITVEQALAMSGGVPDTREALTLIGHSVFTRTEPADLLDFHAAMTRPNYAPGTEVHYSNGGYRLVEEALRAKGLSFERFLEERLRDGFGLSMRASEYWTDPVPGLAPGYISTAEGWQVGFQGMHLSAAGSMSGSAWDLARWGQILLAGEGPFDGMLGALSRPGRLTDGTLTGYGLGLRHHDFGGRAVVGHGGSQPGYKTYLLLDPEQRAGAAIVANRDDLNTADILQQVLAAAFDLDLQAKPGTQLVPGLYVAPTGADWLEIGTASARRLDDEVALYDVGGGVSDSLSPTSRMQLTMEGRSIRGHLGHAPAVFEPATEDAGPPVHLDGSWQAPAFEAHAEIRDGAFIFGAGPTRRAMPLRPLGGGRYLFTLRDGPTNRRICLAETGEGRFDLALSRARTIGWTRLRN</sequence>
<evidence type="ECO:0000259" key="1">
    <source>
        <dbReference type="Pfam" id="PF00144"/>
    </source>
</evidence>
<gene>
    <name evidence="2" type="ORF">DC363_06235</name>
</gene>